<dbReference type="Proteomes" id="UP000434412">
    <property type="component" value="Unassembled WGS sequence"/>
</dbReference>
<dbReference type="SUPFAM" id="SSF51735">
    <property type="entry name" value="NAD(P)-binding Rossmann-fold domains"/>
    <property type="match status" value="1"/>
</dbReference>
<evidence type="ECO:0000313" key="1">
    <source>
        <dbReference type="EMBL" id="MVL46980.1"/>
    </source>
</evidence>
<reference evidence="1 2" key="1">
    <citation type="submission" date="2019-11" db="EMBL/GenBank/DDBJ databases">
        <title>Implementation of targeted gown and glove precautions to prevent Staphylococcus aureus acquisition in community-based nursing homes.</title>
        <authorList>
            <person name="Stine O.C."/>
        </authorList>
    </citation>
    <scope>NUCLEOTIDE SEQUENCE [LARGE SCALE GENOMIC DNA]</scope>
    <source>
        <strain evidence="1 2">S_2023.LVRQ.AN</strain>
    </source>
</reference>
<protein>
    <submittedName>
        <fullName evidence="1">Capsular biosynthesis protein</fullName>
    </submittedName>
</protein>
<accession>A0A6B0CR54</accession>
<dbReference type="InterPro" id="IPR036291">
    <property type="entry name" value="NAD(P)-bd_dom_sf"/>
</dbReference>
<dbReference type="EMBL" id="WPVZ01000886">
    <property type="protein sequence ID" value="MVL46980.1"/>
    <property type="molecule type" value="Genomic_DNA"/>
</dbReference>
<comment type="caution">
    <text evidence="1">The sequence shown here is derived from an EMBL/GenBank/DDBJ whole genome shotgun (WGS) entry which is preliminary data.</text>
</comment>
<gene>
    <name evidence="1" type="ORF">GO941_16215</name>
</gene>
<dbReference type="AlphaFoldDB" id="A0A6B0CR54"/>
<sequence>MNIVITGAKGFVGKNLKADLTSTTDHHIFEVHRQTKEE</sequence>
<organism evidence="1 2">
    <name type="scientific">Staphylococcus aureus</name>
    <dbReference type="NCBI Taxonomy" id="1280"/>
    <lineage>
        <taxon>Bacteria</taxon>
        <taxon>Bacillati</taxon>
        <taxon>Bacillota</taxon>
        <taxon>Bacilli</taxon>
        <taxon>Bacillales</taxon>
        <taxon>Staphylococcaceae</taxon>
        <taxon>Staphylococcus</taxon>
    </lineage>
</organism>
<evidence type="ECO:0000313" key="2">
    <source>
        <dbReference type="Proteomes" id="UP000434412"/>
    </source>
</evidence>
<proteinExistence type="predicted"/>
<name>A0A6B0CR54_STAAU</name>
<dbReference type="Gene3D" id="3.40.50.720">
    <property type="entry name" value="NAD(P)-binding Rossmann-like Domain"/>
    <property type="match status" value="1"/>
</dbReference>
<feature type="non-terminal residue" evidence="1">
    <location>
        <position position="38"/>
    </location>
</feature>